<keyword evidence="8" id="KW-1185">Reference proteome</keyword>
<dbReference type="Proteomes" id="UP000324897">
    <property type="component" value="Chromosome 2"/>
</dbReference>
<comment type="caution">
    <text evidence="7">The sequence shown here is derived from an EMBL/GenBank/DDBJ whole genome shotgun (WGS) entry which is preliminary data.</text>
</comment>
<evidence type="ECO:0000313" key="7">
    <source>
        <dbReference type="EMBL" id="TVU26634.1"/>
    </source>
</evidence>
<keyword evidence="2" id="KW-0433">Leucine-rich repeat</keyword>
<dbReference type="InterPro" id="IPR013181">
    <property type="entry name" value="DUF1719"/>
</dbReference>
<evidence type="ECO:0000256" key="5">
    <source>
        <dbReference type="ARBA" id="ARBA00022821"/>
    </source>
</evidence>
<keyword evidence="4" id="KW-0547">Nucleotide-binding</keyword>
<dbReference type="PANTHER" id="PTHR33377">
    <property type="entry name" value="OS10G0134700 PROTEIN-RELATED"/>
    <property type="match status" value="1"/>
</dbReference>
<protein>
    <recommendedName>
        <fullName evidence="6">Disease resistance N-terminal domain-containing protein</fullName>
    </recommendedName>
</protein>
<dbReference type="InterPro" id="IPR041118">
    <property type="entry name" value="Rx_N"/>
</dbReference>
<organism evidence="7 8">
    <name type="scientific">Eragrostis curvula</name>
    <name type="common">weeping love grass</name>
    <dbReference type="NCBI Taxonomy" id="38414"/>
    <lineage>
        <taxon>Eukaryota</taxon>
        <taxon>Viridiplantae</taxon>
        <taxon>Streptophyta</taxon>
        <taxon>Embryophyta</taxon>
        <taxon>Tracheophyta</taxon>
        <taxon>Spermatophyta</taxon>
        <taxon>Magnoliopsida</taxon>
        <taxon>Liliopsida</taxon>
        <taxon>Poales</taxon>
        <taxon>Poaceae</taxon>
        <taxon>PACMAD clade</taxon>
        <taxon>Chloridoideae</taxon>
        <taxon>Eragrostideae</taxon>
        <taxon>Eragrostidinae</taxon>
        <taxon>Eragrostis</taxon>
    </lineage>
</organism>
<proteinExistence type="inferred from homology"/>
<dbReference type="PANTHER" id="PTHR33377:SF74">
    <property type="entry name" value="OS07G0121000 PROTEIN"/>
    <property type="match status" value="1"/>
</dbReference>
<keyword evidence="5" id="KW-0611">Plant defense</keyword>
<dbReference type="EMBL" id="RWGY01000013">
    <property type="protein sequence ID" value="TVU26634.1"/>
    <property type="molecule type" value="Genomic_DNA"/>
</dbReference>
<evidence type="ECO:0000256" key="1">
    <source>
        <dbReference type="ARBA" id="ARBA00008894"/>
    </source>
</evidence>
<accession>A0A5J9UTB4</accession>
<evidence type="ECO:0000259" key="6">
    <source>
        <dbReference type="Pfam" id="PF18052"/>
    </source>
</evidence>
<dbReference type="GO" id="GO:0000166">
    <property type="term" value="F:nucleotide binding"/>
    <property type="evidence" value="ECO:0007669"/>
    <property type="project" value="UniProtKB-KW"/>
</dbReference>
<dbReference type="OrthoDB" id="624555at2759"/>
<keyword evidence="3" id="KW-0677">Repeat</keyword>
<feature type="domain" description="Disease resistance N-terminal" evidence="6">
    <location>
        <begin position="16"/>
        <end position="91"/>
    </location>
</feature>
<evidence type="ECO:0000256" key="2">
    <source>
        <dbReference type="ARBA" id="ARBA00022614"/>
    </source>
</evidence>
<reference evidence="7 8" key="1">
    <citation type="journal article" date="2019" name="Sci. Rep.">
        <title>A high-quality genome of Eragrostis curvula grass provides insights into Poaceae evolution and supports new strategies to enhance forage quality.</title>
        <authorList>
            <person name="Carballo J."/>
            <person name="Santos B.A.C.M."/>
            <person name="Zappacosta D."/>
            <person name="Garbus I."/>
            <person name="Selva J.P."/>
            <person name="Gallo C.A."/>
            <person name="Diaz A."/>
            <person name="Albertini E."/>
            <person name="Caccamo M."/>
            <person name="Echenique V."/>
        </authorList>
    </citation>
    <scope>NUCLEOTIDE SEQUENCE [LARGE SCALE GENOMIC DNA]</scope>
    <source>
        <strain evidence="8">cv. Victoria</strain>
        <tissue evidence="7">Leaf</tissue>
    </source>
</reference>
<gene>
    <name evidence="7" type="ORF">EJB05_29188</name>
</gene>
<comment type="similarity">
    <text evidence="1">Belongs to the disease resistance NB-LRR family.</text>
</comment>
<dbReference type="AlphaFoldDB" id="A0A5J9UTB4"/>
<sequence>MVISVVAQEAVSRIISCLFQDEGKVESNANENLERLEMAHIRLGAVLETSERWQVFDPSLLRWRRKLKHAAQECDDMLHKCKRRSLEDEQKKLELRNSSLPNWIATATKSFVSSIFNCDNNELSESIVRRFECKSSLKILRENLLNSLLKTCHGCHLWINSRKNIGTIFTTLGLNGVSDVSIEPVIEVNFQCQVSLSVQKKQLMTSLPEDKISTQASPHLKAGISFHPHGSSGAMLPVTKSSAITSIVDKEQDCMHTDITLEQLKDIILPRAIDYFRENSDATLYQMIWKSKHGCAFIQFEKASISSTRRTSMQTRGSNGGARKRKVLLGEYEELRRRTRMIAHLIQLWGAHAPPRVRRMLAAWVEKEKEIQLEAPQLQLKF</sequence>
<dbReference type="SMART" id="SM01157">
    <property type="entry name" value="DUF1719"/>
    <property type="match status" value="1"/>
</dbReference>
<dbReference type="Pfam" id="PF18052">
    <property type="entry name" value="Rx_N"/>
    <property type="match status" value="1"/>
</dbReference>
<evidence type="ECO:0000313" key="8">
    <source>
        <dbReference type="Proteomes" id="UP000324897"/>
    </source>
</evidence>
<evidence type="ECO:0000256" key="3">
    <source>
        <dbReference type="ARBA" id="ARBA00022737"/>
    </source>
</evidence>
<feature type="non-terminal residue" evidence="7">
    <location>
        <position position="1"/>
    </location>
</feature>
<dbReference type="Pfam" id="PF08224">
    <property type="entry name" value="DUF1719"/>
    <property type="match status" value="1"/>
</dbReference>
<name>A0A5J9UTB4_9POAL</name>
<dbReference type="Gramene" id="TVU26634">
    <property type="protein sequence ID" value="TVU26634"/>
    <property type="gene ID" value="EJB05_29188"/>
</dbReference>
<evidence type="ECO:0000256" key="4">
    <source>
        <dbReference type="ARBA" id="ARBA00022741"/>
    </source>
</evidence>
<dbReference type="GO" id="GO:0006952">
    <property type="term" value="P:defense response"/>
    <property type="evidence" value="ECO:0007669"/>
    <property type="project" value="UniProtKB-KW"/>
</dbReference>